<dbReference type="InterPro" id="IPR013877">
    <property type="entry name" value="YAP-bd/ALF4/Glomulin"/>
</dbReference>
<proteinExistence type="predicted"/>
<dbReference type="PANTHER" id="PTHR15430:SF1">
    <property type="entry name" value="GLOMULIN"/>
    <property type="match status" value="1"/>
</dbReference>
<reference evidence="1" key="1">
    <citation type="submission" date="2022-08" db="EMBL/GenBank/DDBJ databases">
        <authorList>
            <person name="Marques A."/>
        </authorList>
    </citation>
    <scope>NUCLEOTIDE SEQUENCE</scope>
    <source>
        <strain evidence="1">RhyPub2mFocal</strain>
        <tissue evidence="1">Leaves</tissue>
    </source>
</reference>
<dbReference type="PANTHER" id="PTHR15430">
    <property type="entry name" value="GLOMULIN"/>
    <property type="match status" value="1"/>
</dbReference>
<gene>
    <name evidence="1" type="ORF">LUZ62_028364</name>
</gene>
<dbReference type="GO" id="GO:0055105">
    <property type="term" value="F:ubiquitin-protein transferase inhibitor activity"/>
    <property type="evidence" value="ECO:0007669"/>
    <property type="project" value="TreeGrafter"/>
</dbReference>
<keyword evidence="2" id="KW-1185">Reference proteome</keyword>
<accession>A0AAV8HKN5</accession>
<name>A0AAV8HKN5_9POAL</name>
<dbReference type="InterPro" id="IPR019516">
    <property type="entry name" value="Glomulin/ALF4"/>
</dbReference>
<dbReference type="Pfam" id="PF08568">
    <property type="entry name" value="Kinetochor_Ybp2"/>
    <property type="match status" value="1"/>
</dbReference>
<evidence type="ECO:0000313" key="1">
    <source>
        <dbReference type="EMBL" id="KAJ4815798.1"/>
    </source>
</evidence>
<protein>
    <submittedName>
        <fullName evidence="1">Uncharacterized protein</fullName>
    </submittedName>
</protein>
<dbReference type="AlphaFoldDB" id="A0AAV8HKN5"/>
<organism evidence="1 2">
    <name type="scientific">Rhynchospora pubera</name>
    <dbReference type="NCBI Taxonomy" id="906938"/>
    <lineage>
        <taxon>Eukaryota</taxon>
        <taxon>Viridiplantae</taxon>
        <taxon>Streptophyta</taxon>
        <taxon>Embryophyta</taxon>
        <taxon>Tracheophyta</taxon>
        <taxon>Spermatophyta</taxon>
        <taxon>Magnoliopsida</taxon>
        <taxon>Liliopsida</taxon>
        <taxon>Poales</taxon>
        <taxon>Cyperaceae</taxon>
        <taxon>Cyperoideae</taxon>
        <taxon>Rhynchosporeae</taxon>
        <taxon>Rhynchospora</taxon>
    </lineage>
</organism>
<sequence>MPTFMIISAIPSSERFDILEALIANSSSPSMKALLIDMVREQIAAQYQEDAKNSENTHGQHVTEAFCWSSNALDLVKIILKPPEGGPPPFPDDSEPVLSALNLLRFLLIKESTGQSNGKNVLTEQVLRKIYSEWLLPLRTLVTGIRADGENGGNELADHLMCGLNPVLLVLYRCIELVEESMKHF</sequence>
<evidence type="ECO:0000313" key="2">
    <source>
        <dbReference type="Proteomes" id="UP001140206"/>
    </source>
</evidence>
<dbReference type="Proteomes" id="UP001140206">
    <property type="component" value="Chromosome 1"/>
</dbReference>
<dbReference type="EMBL" id="JAMFTS010000001">
    <property type="protein sequence ID" value="KAJ4815798.1"/>
    <property type="molecule type" value="Genomic_DNA"/>
</dbReference>
<dbReference type="GO" id="GO:0005737">
    <property type="term" value="C:cytoplasm"/>
    <property type="evidence" value="ECO:0007669"/>
    <property type="project" value="TreeGrafter"/>
</dbReference>
<comment type="caution">
    <text evidence="1">The sequence shown here is derived from an EMBL/GenBank/DDBJ whole genome shotgun (WGS) entry which is preliminary data.</text>
</comment>